<gene>
    <name evidence="1" type="ORF">LX64_01434</name>
</gene>
<evidence type="ECO:0000313" key="2">
    <source>
        <dbReference type="Proteomes" id="UP000249547"/>
    </source>
</evidence>
<reference evidence="1 2" key="1">
    <citation type="submission" date="2018-06" db="EMBL/GenBank/DDBJ databases">
        <title>Genomic Encyclopedia of Archaeal and Bacterial Type Strains, Phase II (KMG-II): from individual species to whole genera.</title>
        <authorList>
            <person name="Goeker M."/>
        </authorList>
    </citation>
    <scope>NUCLEOTIDE SEQUENCE [LARGE SCALE GENOMIC DNA]</scope>
    <source>
        <strain evidence="1 2">DSM 23857</strain>
    </source>
</reference>
<proteinExistence type="predicted"/>
<dbReference type="AlphaFoldDB" id="A0A327QWP7"/>
<sequence length="212" mass="24488">MQIKMSKLLKEELVVSLERKRNWEKTRKINFVKKIIILCNVIFIMTSCQNKERNIPSDLGTLSGGKSPQSQLLDSVASNLENKLVKYDTLTMNEKNALKIISRENEFIISADSVKRIYDIYGNLVQSSLIISKEKLFEKGYISYQFIFIVNRYSLYAIYNYNLGEASDGRGNAFFIDNSYYIHTLNSCGITNCITEVYENRVRLLQKTSTLE</sequence>
<dbReference type="EMBL" id="QLLL01000002">
    <property type="protein sequence ID" value="RAJ08780.1"/>
    <property type="molecule type" value="Genomic_DNA"/>
</dbReference>
<name>A0A327QWP7_9BACT</name>
<accession>A0A327QWP7</accession>
<keyword evidence="2" id="KW-1185">Reference proteome</keyword>
<evidence type="ECO:0000313" key="1">
    <source>
        <dbReference type="EMBL" id="RAJ08780.1"/>
    </source>
</evidence>
<comment type="caution">
    <text evidence="1">The sequence shown here is derived from an EMBL/GenBank/DDBJ whole genome shotgun (WGS) entry which is preliminary data.</text>
</comment>
<organism evidence="1 2">
    <name type="scientific">Chitinophaga skermanii</name>
    <dbReference type="NCBI Taxonomy" id="331697"/>
    <lineage>
        <taxon>Bacteria</taxon>
        <taxon>Pseudomonadati</taxon>
        <taxon>Bacteroidota</taxon>
        <taxon>Chitinophagia</taxon>
        <taxon>Chitinophagales</taxon>
        <taxon>Chitinophagaceae</taxon>
        <taxon>Chitinophaga</taxon>
    </lineage>
</organism>
<dbReference type="Proteomes" id="UP000249547">
    <property type="component" value="Unassembled WGS sequence"/>
</dbReference>
<protein>
    <submittedName>
        <fullName evidence="1">Uncharacterized protein</fullName>
    </submittedName>
</protein>